<feature type="region of interest" description="Disordered" evidence="3">
    <location>
        <begin position="1794"/>
        <end position="1824"/>
    </location>
</feature>
<feature type="domain" description="Homeobox" evidence="4">
    <location>
        <begin position="739"/>
        <end position="801"/>
    </location>
</feature>
<gene>
    <name evidence="5" type="ORF">AXG93_1964s1070</name>
</gene>
<evidence type="ECO:0000313" key="5">
    <source>
        <dbReference type="EMBL" id="OAE24655.1"/>
    </source>
</evidence>
<feature type="region of interest" description="Disordered" evidence="3">
    <location>
        <begin position="1940"/>
        <end position="1978"/>
    </location>
</feature>
<organism evidence="5 6">
    <name type="scientific">Marchantia polymorpha subsp. ruderalis</name>
    <dbReference type="NCBI Taxonomy" id="1480154"/>
    <lineage>
        <taxon>Eukaryota</taxon>
        <taxon>Viridiplantae</taxon>
        <taxon>Streptophyta</taxon>
        <taxon>Embryophyta</taxon>
        <taxon>Marchantiophyta</taxon>
        <taxon>Marchantiopsida</taxon>
        <taxon>Marchantiidae</taxon>
        <taxon>Marchantiales</taxon>
        <taxon>Marchantiaceae</taxon>
        <taxon>Marchantia</taxon>
    </lineage>
</organism>
<feature type="compositionally biased region" description="Pro residues" evidence="3">
    <location>
        <begin position="2005"/>
        <end position="2027"/>
    </location>
</feature>
<evidence type="ECO:0000256" key="1">
    <source>
        <dbReference type="ARBA" id="ARBA00004123"/>
    </source>
</evidence>
<evidence type="ECO:0000259" key="4">
    <source>
        <dbReference type="SMART" id="SM00389"/>
    </source>
</evidence>
<feature type="region of interest" description="Disordered" evidence="3">
    <location>
        <begin position="125"/>
        <end position="160"/>
    </location>
</feature>
<feature type="region of interest" description="Disordered" evidence="3">
    <location>
        <begin position="1263"/>
        <end position="1291"/>
    </location>
</feature>
<feature type="compositionally biased region" description="Polar residues" evidence="3">
    <location>
        <begin position="546"/>
        <end position="565"/>
    </location>
</feature>
<feature type="region of interest" description="Disordered" evidence="3">
    <location>
        <begin position="357"/>
        <end position="406"/>
    </location>
</feature>
<evidence type="ECO:0000256" key="3">
    <source>
        <dbReference type="SAM" id="MobiDB-lite"/>
    </source>
</evidence>
<feature type="compositionally biased region" description="Polar residues" evidence="3">
    <location>
        <begin position="1263"/>
        <end position="1285"/>
    </location>
</feature>
<sequence>MEPEADVHEGAGESSSFGSVLELGGEPRTECTYSVPNEINEGLAEMPEQNYGSSLDMTPDIGRESYALRPGIEFSTDLRMELSADVLASLGGSSNDVEKPPEDNLLDISSMREDLRTELQFIQELSMSPPPDPVNSSDPGNFTSEGANTHTEADSGAYGPVDSVSAEVQYDCAVPASTDSDSPVHAQVDPTLGETVNDQVHPSVFETSAQTPVEATSNMVSFAASLSFPMTSMNARTLEVVGSTYYENCPVASGPDMLPSDRVVYHPVDVASNSQSTNTTVTPLSVLDATGGGNETSSPFEVEGTASAIALVTSDVNSCGDKDTKTTELEESAVTYVPSSEEEACFFSVAVGTDSLQVPSERISPPAAERAQGLSPSSSPVDFSKNIHERPAVSGDDDVGQDVPVFPSTLTMGESCSLDSGHLRDENSAVKLPELAALGSYGTGRFSGVADHEVASSTAEGSAVIHVEKFQTESHSSFAQDLPEAQADLSNTCSADVLVVSAVQALPLFSRVEASEGNKQIGFLHLPTQAPPLSSPSLVSEMELHSSVNGQSSPPRDSSAPSGNVSPVAYAPPYSPEPPVIQATPGSADAIISKSEAPARLEPSLLSPKAPRADSETSLLSARPGHFWDVPSSSGRSLPALPTLSAYFDGSRSPFRGRKTARRKKSSESVFDSKGKTSGEMDRMDEVVELENMIEAQKKTMQWQIDELQRIMMKQCELTGKNPLSEEMIYEVLGEKGADKKLGEVPSAEALKSMKEVFAIKDTITKKEAREISSMTGATVTQVREFFQTQRNLVKKLVQQVYDETGRVGIKNASEQSQPSIPTISNNVGVERDLGFHKLTSIESVERSLELMRAERTFFGQMQLLQIILQTEAGALILRRFLEKGGLKVVGGWLVEAAAEEQTSVLRQLLKVLGHLPISQSVPHQMPALVQNVNKLRFYQNSDISSQARALLAMWSKMLKQKTEAPKPAAAVTGKPTAALERNLASAPGVQKRNRETLSVTHGGSGPRKKKAKEEETSQTDLKASGVPSMGSPSRNISGLVVVDPTVSNQPSVPNPPPAAKQRWSHTLQPSESAVAAVSVSRKRVVSKSLGDHTRSTKFSLYAFYVAVPDYTLIIDLNGIASDAKERRKLQLVEDKPAGKSFLTGGASKSSISKNSRPLSTDDIYKAKKLQRLMQEPLTKSRRKAAAAEETSQTVDVDLKTVPKKSVPPSRPEQQDLSRGSTGNTSVSDYQFLNKRVSSTAGIIERTEVSKWETLASRLQQDMYQPSITPTSSPDRGQRTITPTASPDRPQLIITPIASPERPPIEKPNSPPDLSEIVSTPLSPEDIPQRVITSTSDRSQGILSSAAILDSIPQKTYPKSTSVSADESQIFTPFSSNPGLMESVHHAMIPQQVQQPTDTLVPGFPFACKEPSDATVFPVGGEVVRPTENMPRDNPVSVTVTNTHPAFLDQNHPSAPVSGQLYPQMESGRPATGVPLYTIPSPTPENEVEVKEGQQFVESSSSRFPPKEPAVIDFYAALRANMIRWRIPAEFHLDPQWNVAAGEDSKEKEMQSARVKREEEAYYPDASTIPSDPKDPWEEEPNYDDSLTFEIFLDNNHRKAASAMQISTDHMSAPTTNVMPSGIAPNSFMAEPSNNMFQPGSGYSAADSSVDQSRRVPNVSGLDLLLQQLSAGGGVAHDPALLTLLLQNPDLVNQLTAGQGYPQSGNTTQNVFAPPLDSLKQSSNSGNLGVGLRTSAGDLGLDRVGASNISVTMPPDTMRVEDSALKHSYSGMGHQQNPGFVTQVGVDNRYSAPPQMQPAVGSNSGWEQGRMPPLPPLPPPPPLPPMPSGGNQVLQSSVQPQANKVTNWPEPQQAWNSVGTVVGRPAVNTAQIHSGQELHMRPQNIMTHNVRPPNYGGMVPIPQVEVSSVVSQQEMHNASQRQWTNAAHLVIAPSANDNSMIQAGQESGAGRNNRWPRPPGPPPPPPPPDPQMRPVGREYSDFQGNRQANVAENMTVWVPNERGRPGPPPFQGSYRPPPPPPPPPYPAPQQQHWQQTPERNVRPVQTSAVPPYPPHGRDLRTQQQPPQPWHPNMGPPPRPMWRGPQ</sequence>
<dbReference type="SMART" id="SM00389">
    <property type="entry name" value="HOX"/>
    <property type="match status" value="1"/>
</dbReference>
<feature type="compositionally biased region" description="Pro residues" evidence="3">
    <location>
        <begin position="2065"/>
        <end position="2079"/>
    </location>
</feature>
<evidence type="ECO:0000256" key="2">
    <source>
        <dbReference type="ARBA" id="ARBA00023125"/>
    </source>
</evidence>
<dbReference type="CDD" id="cd00086">
    <property type="entry name" value="homeodomain"/>
    <property type="match status" value="1"/>
</dbReference>
<keyword evidence="2" id="KW-0238">DNA-binding</keyword>
<name>A0A176VWY0_MARPO</name>
<dbReference type="InterPro" id="IPR035441">
    <property type="entry name" value="TFIIS/LEDGF_dom_sf"/>
</dbReference>
<reference evidence="5" key="1">
    <citation type="submission" date="2016-03" db="EMBL/GenBank/DDBJ databases">
        <title>Mechanisms controlling the formation of the plant cell surface in tip-growing cells are functionally conserved among land plants.</title>
        <authorList>
            <person name="Honkanen S."/>
            <person name="Jones V.A."/>
            <person name="Morieri G."/>
            <person name="Champion C."/>
            <person name="Hetherington A.J."/>
            <person name="Kelly S."/>
            <person name="Saint-Marcoux D."/>
            <person name="Proust H."/>
            <person name="Prescott H."/>
            <person name="Dolan L."/>
        </authorList>
    </citation>
    <scope>NUCLEOTIDE SEQUENCE [LARGE SCALE GENOMIC DNA]</scope>
    <source>
        <tissue evidence="5">Whole gametophyte</tissue>
    </source>
</reference>
<evidence type="ECO:0000313" key="6">
    <source>
        <dbReference type="Proteomes" id="UP000077202"/>
    </source>
</evidence>
<feature type="compositionally biased region" description="Polar residues" evidence="3">
    <location>
        <begin position="140"/>
        <end position="150"/>
    </location>
</feature>
<feature type="region of interest" description="Disordered" evidence="3">
    <location>
        <begin position="1176"/>
        <end position="1227"/>
    </location>
</feature>
<feature type="compositionally biased region" description="Polar residues" evidence="3">
    <location>
        <begin position="1215"/>
        <end position="1227"/>
    </location>
</feature>
<dbReference type="GO" id="GO:0003677">
    <property type="term" value="F:DNA binding"/>
    <property type="evidence" value="ECO:0007669"/>
    <property type="project" value="UniProtKB-KW"/>
</dbReference>
<feature type="region of interest" description="Disordered" evidence="3">
    <location>
        <begin position="984"/>
        <end position="1037"/>
    </location>
</feature>
<dbReference type="SUPFAM" id="SSF46689">
    <property type="entry name" value="Homeodomain-like"/>
    <property type="match status" value="1"/>
</dbReference>
<dbReference type="InterPro" id="IPR001356">
    <property type="entry name" value="HD"/>
</dbReference>
<feature type="compositionally biased region" description="Basic residues" evidence="3">
    <location>
        <begin position="655"/>
        <end position="665"/>
    </location>
</feature>
<feature type="compositionally biased region" description="Basic and acidic residues" evidence="3">
    <location>
        <begin position="1"/>
        <end position="11"/>
    </location>
</feature>
<feature type="region of interest" description="Disordered" evidence="3">
    <location>
        <begin position="1139"/>
        <end position="1159"/>
    </location>
</feature>
<protein>
    <recommendedName>
        <fullName evidence="4">Homeobox domain-containing protein</fullName>
    </recommendedName>
</protein>
<feature type="region of interest" description="Disordered" evidence="3">
    <location>
        <begin position="1"/>
        <end position="32"/>
    </location>
</feature>
<dbReference type="PANTHER" id="PTHR33400">
    <property type="entry name" value="ZINC FINGER CCCH DOMAIN-CONTAINING PROTEIN 6-RELATED"/>
    <property type="match status" value="1"/>
</dbReference>
<feature type="compositionally biased region" description="Pro residues" evidence="3">
    <location>
        <begin position="1812"/>
        <end position="1824"/>
    </location>
</feature>
<dbReference type="InterPro" id="IPR009057">
    <property type="entry name" value="Homeodomain-like_sf"/>
</dbReference>
<dbReference type="Gene3D" id="1.10.10.60">
    <property type="entry name" value="Homeodomain-like"/>
    <property type="match status" value="1"/>
</dbReference>
<keyword evidence="6" id="KW-1185">Reference proteome</keyword>
<feature type="region of interest" description="Disordered" evidence="3">
    <location>
        <begin position="1996"/>
        <end position="2085"/>
    </location>
</feature>
<feature type="compositionally biased region" description="Basic and acidic residues" evidence="3">
    <location>
        <begin position="1543"/>
        <end position="1560"/>
    </location>
</feature>
<dbReference type="GO" id="GO:0005634">
    <property type="term" value="C:nucleus"/>
    <property type="evidence" value="ECO:0007669"/>
    <property type="project" value="UniProtKB-SubCell"/>
</dbReference>
<accession>A0A176VWY0</accession>
<feature type="region of interest" description="Disordered" evidence="3">
    <location>
        <begin position="649"/>
        <end position="678"/>
    </location>
</feature>
<comment type="subcellular location">
    <subcellularLocation>
        <location evidence="1">Nucleus</location>
    </subcellularLocation>
</comment>
<feature type="region of interest" description="Disordered" evidence="3">
    <location>
        <begin position="534"/>
        <end position="584"/>
    </location>
</feature>
<dbReference type="PANTHER" id="PTHR33400:SF2">
    <property type="entry name" value="ZINC FINGER CCCH DOMAIN-CONTAINING PROTEIN 6"/>
    <property type="match status" value="1"/>
</dbReference>
<feature type="region of interest" description="Disordered" evidence="3">
    <location>
        <begin position="1542"/>
        <end position="1581"/>
    </location>
</feature>
<feature type="compositionally biased region" description="Pro residues" evidence="3">
    <location>
        <begin position="1956"/>
        <end position="1971"/>
    </location>
</feature>
<feature type="compositionally biased region" description="Polar residues" evidence="3">
    <location>
        <begin position="1147"/>
        <end position="1159"/>
    </location>
</feature>
<dbReference type="EMBL" id="LVLJ01002505">
    <property type="protein sequence ID" value="OAE24655.1"/>
    <property type="molecule type" value="Genomic_DNA"/>
</dbReference>
<dbReference type="Proteomes" id="UP000077202">
    <property type="component" value="Unassembled WGS sequence"/>
</dbReference>
<comment type="caution">
    <text evidence="5">The sequence shown here is derived from an EMBL/GenBank/DDBJ whole genome shotgun (WGS) entry which is preliminary data.</text>
</comment>
<proteinExistence type="predicted"/>
<feature type="compositionally biased region" description="Low complexity" evidence="3">
    <location>
        <begin position="2028"/>
        <end position="2037"/>
    </location>
</feature>
<dbReference type="SUPFAM" id="SSF47676">
    <property type="entry name" value="Conserved domain common to transcription factors TFIIS, elongin A, CRSP70"/>
    <property type="match status" value="1"/>
</dbReference>